<evidence type="ECO:0000256" key="6">
    <source>
        <dbReference type="ARBA" id="ARBA00023136"/>
    </source>
</evidence>
<dbReference type="InterPro" id="IPR020846">
    <property type="entry name" value="MFS_dom"/>
</dbReference>
<keyword evidence="6 7" id="KW-0472">Membrane</keyword>
<evidence type="ECO:0000256" key="5">
    <source>
        <dbReference type="ARBA" id="ARBA00022989"/>
    </source>
</evidence>
<feature type="transmembrane region" description="Helical" evidence="7">
    <location>
        <begin position="474"/>
        <end position="499"/>
    </location>
</feature>
<evidence type="ECO:0000256" key="1">
    <source>
        <dbReference type="ARBA" id="ARBA00004651"/>
    </source>
</evidence>
<keyword evidence="5 7" id="KW-1133">Transmembrane helix</keyword>
<evidence type="ECO:0000256" key="2">
    <source>
        <dbReference type="ARBA" id="ARBA00022448"/>
    </source>
</evidence>
<feature type="transmembrane region" description="Helical" evidence="7">
    <location>
        <begin position="303"/>
        <end position="326"/>
    </location>
</feature>
<evidence type="ECO:0000313" key="9">
    <source>
        <dbReference type="EMBL" id="MBF9128068.1"/>
    </source>
</evidence>
<dbReference type="Proteomes" id="UP000638560">
    <property type="component" value="Unassembled WGS sequence"/>
</dbReference>
<name>A0ABS0GPF7_9ACTN</name>
<dbReference type="PANTHER" id="PTHR42718:SF47">
    <property type="entry name" value="METHYL VIOLOGEN RESISTANCE PROTEIN SMVA"/>
    <property type="match status" value="1"/>
</dbReference>
<comment type="subcellular location">
    <subcellularLocation>
        <location evidence="1">Cell membrane</location>
        <topology evidence="1">Multi-pass membrane protein</topology>
    </subcellularLocation>
</comment>
<feature type="transmembrane region" description="Helical" evidence="7">
    <location>
        <begin position="169"/>
        <end position="193"/>
    </location>
</feature>
<sequence>MHTLDVAGGSRATRREWTALAVLTLPTLLLSLDISVLYLALPHLSGDLDANGVEQLWILDIYGFLLAGFLVTMGKLGDRIGRRKLLLVGGAAFGVVSILAAYSTSATMLIASRALLGLVGATLMPSMMALIRNMFHDPVEMARAIAIWFACFMTGVTVGPLVGGALLEHFWWGSVFLLGVPFMALLLVFGPVLLPEYRDPHAGGLDLLSVLLSLMAILPTIYGLKSLTRSGASLVAVTAIVVGAAAGTGFVRRQRKLENPLLDLRLFRAGAFSTALSTMWFGGVVMAGVSLVSAMYLQLVQGFSPLAAGLWLIPQNLAMIIGSVLAPRFVKSFHASRVIAAGLVVSAVGLLTLTFVRADHGLPLLVAGLVLASFGMSLPMALSGAVVMGSAPPEKAGSAAAVLETSGEFGVAVGIATLGSLATYVYRSEVADGVPADLPADVAGAINDNLAVAVSAGQESGGRFAAELLTMAQAAFVSGLNVVSAVGVVVFLALAALCVRLPSRAGVPGAVGSAAGGTPIVASADRPVPVDSSASR</sequence>
<protein>
    <submittedName>
        <fullName evidence="9">MFS transporter</fullName>
    </submittedName>
</protein>
<feature type="transmembrane region" description="Helical" evidence="7">
    <location>
        <begin position="205"/>
        <end position="224"/>
    </location>
</feature>
<feature type="transmembrane region" description="Helical" evidence="7">
    <location>
        <begin position="56"/>
        <end position="73"/>
    </location>
</feature>
<feature type="transmembrane region" description="Helical" evidence="7">
    <location>
        <begin position="85"/>
        <end position="104"/>
    </location>
</feature>
<feature type="transmembrane region" description="Helical" evidence="7">
    <location>
        <begin position="110"/>
        <end position="131"/>
    </location>
</feature>
<evidence type="ECO:0000256" key="4">
    <source>
        <dbReference type="ARBA" id="ARBA00022692"/>
    </source>
</evidence>
<dbReference type="EMBL" id="JADPUN010000055">
    <property type="protein sequence ID" value="MBF9128068.1"/>
    <property type="molecule type" value="Genomic_DNA"/>
</dbReference>
<evidence type="ECO:0000256" key="7">
    <source>
        <dbReference type="SAM" id="Phobius"/>
    </source>
</evidence>
<feature type="transmembrane region" description="Helical" evidence="7">
    <location>
        <begin position="338"/>
        <end position="358"/>
    </location>
</feature>
<feature type="transmembrane region" description="Helical" evidence="7">
    <location>
        <begin position="230"/>
        <end position="251"/>
    </location>
</feature>
<dbReference type="Gene3D" id="1.20.1720.10">
    <property type="entry name" value="Multidrug resistance protein D"/>
    <property type="match status" value="1"/>
</dbReference>
<feature type="transmembrane region" description="Helical" evidence="7">
    <location>
        <begin position="272"/>
        <end position="297"/>
    </location>
</feature>
<keyword evidence="2" id="KW-0813">Transport</keyword>
<dbReference type="InterPro" id="IPR036259">
    <property type="entry name" value="MFS_trans_sf"/>
</dbReference>
<proteinExistence type="predicted"/>
<dbReference type="Pfam" id="PF07690">
    <property type="entry name" value="MFS_1"/>
    <property type="match status" value="1"/>
</dbReference>
<dbReference type="Gene3D" id="1.20.1250.20">
    <property type="entry name" value="MFS general substrate transporter like domains"/>
    <property type="match status" value="1"/>
</dbReference>
<feature type="transmembrane region" description="Helical" evidence="7">
    <location>
        <begin position="364"/>
        <end position="388"/>
    </location>
</feature>
<gene>
    <name evidence="9" type="ORF">I0C86_03525</name>
</gene>
<keyword evidence="3" id="KW-1003">Cell membrane</keyword>
<organism evidence="9 10">
    <name type="scientific">Plantactinospora alkalitolerans</name>
    <dbReference type="NCBI Taxonomy" id="2789879"/>
    <lineage>
        <taxon>Bacteria</taxon>
        <taxon>Bacillati</taxon>
        <taxon>Actinomycetota</taxon>
        <taxon>Actinomycetes</taxon>
        <taxon>Micromonosporales</taxon>
        <taxon>Micromonosporaceae</taxon>
        <taxon>Plantactinospora</taxon>
    </lineage>
</organism>
<evidence type="ECO:0000313" key="10">
    <source>
        <dbReference type="Proteomes" id="UP000638560"/>
    </source>
</evidence>
<comment type="caution">
    <text evidence="9">The sequence shown here is derived from an EMBL/GenBank/DDBJ whole genome shotgun (WGS) entry which is preliminary data.</text>
</comment>
<dbReference type="RefSeq" id="WP_196199733.1">
    <property type="nucleotide sequence ID" value="NZ_JADPUN010000055.1"/>
</dbReference>
<dbReference type="PANTHER" id="PTHR42718">
    <property type="entry name" value="MAJOR FACILITATOR SUPERFAMILY MULTIDRUG TRANSPORTER MFSC"/>
    <property type="match status" value="1"/>
</dbReference>
<dbReference type="InterPro" id="IPR011701">
    <property type="entry name" value="MFS"/>
</dbReference>
<accession>A0ABS0GPF7</accession>
<feature type="domain" description="Major facilitator superfamily (MFS) profile" evidence="8">
    <location>
        <begin position="19"/>
        <end position="496"/>
    </location>
</feature>
<keyword evidence="10" id="KW-1185">Reference proteome</keyword>
<feature type="transmembrane region" description="Helical" evidence="7">
    <location>
        <begin position="143"/>
        <end position="163"/>
    </location>
</feature>
<evidence type="ECO:0000259" key="8">
    <source>
        <dbReference type="PROSITE" id="PS50850"/>
    </source>
</evidence>
<dbReference type="CDD" id="cd17321">
    <property type="entry name" value="MFS_MMR_MDR_like"/>
    <property type="match status" value="1"/>
</dbReference>
<reference evidence="9 10" key="1">
    <citation type="submission" date="2020-11" db="EMBL/GenBank/DDBJ databases">
        <title>A novel isolate from a Black sea contaminated sediment with potential to produce alkanes: Plantactinospora alkalitolerans sp. nov.</title>
        <authorList>
            <person name="Carro L."/>
            <person name="Veyisoglu A."/>
            <person name="Guven K."/>
            <person name="Schumann P."/>
            <person name="Klenk H.-P."/>
            <person name="Sahin N."/>
        </authorList>
    </citation>
    <scope>NUCLEOTIDE SEQUENCE [LARGE SCALE GENOMIC DNA]</scope>
    <source>
        <strain evidence="9 10">S1510</strain>
    </source>
</reference>
<evidence type="ECO:0000256" key="3">
    <source>
        <dbReference type="ARBA" id="ARBA00022475"/>
    </source>
</evidence>
<dbReference type="PROSITE" id="PS50850">
    <property type="entry name" value="MFS"/>
    <property type="match status" value="1"/>
</dbReference>
<dbReference type="SUPFAM" id="SSF103473">
    <property type="entry name" value="MFS general substrate transporter"/>
    <property type="match status" value="1"/>
</dbReference>
<keyword evidence="4 7" id="KW-0812">Transmembrane</keyword>
<feature type="transmembrane region" description="Helical" evidence="7">
    <location>
        <begin position="20"/>
        <end position="41"/>
    </location>
</feature>